<proteinExistence type="predicted"/>
<name>A0A836HD91_9TRYP</name>
<feature type="compositionally biased region" description="Polar residues" evidence="1">
    <location>
        <begin position="26"/>
        <end position="49"/>
    </location>
</feature>
<protein>
    <submittedName>
        <fullName evidence="2">Uncharacterized protein</fullName>
    </submittedName>
</protein>
<accession>A0A836HD91</accession>
<keyword evidence="3" id="KW-1185">Reference proteome</keyword>
<evidence type="ECO:0000313" key="2">
    <source>
        <dbReference type="EMBL" id="KAG5490394.1"/>
    </source>
</evidence>
<dbReference type="OrthoDB" id="266845at2759"/>
<dbReference type="AlphaFoldDB" id="A0A836HD91"/>
<feature type="region of interest" description="Disordered" evidence="1">
    <location>
        <begin position="1"/>
        <end position="70"/>
    </location>
</feature>
<dbReference type="RefSeq" id="XP_067752722.1">
    <property type="nucleotide sequence ID" value="XM_067896565.1"/>
</dbReference>
<evidence type="ECO:0000256" key="1">
    <source>
        <dbReference type="SAM" id="MobiDB-lite"/>
    </source>
</evidence>
<organism evidence="2 3">
    <name type="scientific">Porcisia hertigi</name>
    <dbReference type="NCBI Taxonomy" id="2761500"/>
    <lineage>
        <taxon>Eukaryota</taxon>
        <taxon>Discoba</taxon>
        <taxon>Euglenozoa</taxon>
        <taxon>Kinetoplastea</taxon>
        <taxon>Metakinetoplastina</taxon>
        <taxon>Trypanosomatida</taxon>
        <taxon>Trypanosomatidae</taxon>
        <taxon>Leishmaniinae</taxon>
        <taxon>Porcisia</taxon>
    </lineage>
</organism>
<reference evidence="2 3" key="1">
    <citation type="submission" date="2021-02" db="EMBL/GenBank/DDBJ databases">
        <title>Porcisia hertigi Genome sequencing and assembly.</title>
        <authorList>
            <person name="Almutairi H."/>
            <person name="Gatherer D."/>
        </authorList>
    </citation>
    <scope>NUCLEOTIDE SEQUENCE [LARGE SCALE GENOMIC DNA]</scope>
    <source>
        <strain evidence="2 3">C119</strain>
    </source>
</reference>
<evidence type="ECO:0000313" key="3">
    <source>
        <dbReference type="Proteomes" id="UP000674318"/>
    </source>
</evidence>
<dbReference type="KEGG" id="phet:94286642"/>
<dbReference type="EMBL" id="JAFJZO010000036">
    <property type="protein sequence ID" value="KAG5490394.1"/>
    <property type="molecule type" value="Genomic_DNA"/>
</dbReference>
<sequence length="734" mass="78182">MVGKRPHGRGRGGGGGAVSVAKRSLAQGSKVTGRPTPSVTSVGSESLSALVQGEGNRRRGNTSATVMASSGGDVEEDVTFVYRKPRTRLTKQLNSADGLAGAAVPAKDAGAGAGTAATTSAAGGSTSEEEVISFCQRVCSDINRVRALSNCGVSGGSWESVGQGGGCALSQEQLFSCSVDRMETARRALHNLNDLLYSPADTSAAAGAPCIGYPCWVRPEQYAAVVALARVCEAAVPVPLPSMLRLSRPSGVSPEGGKCFPGRKTPLLWTIPFTAAAKETGSTGAQGGAAEAEGASEATIDLVPSPVLFADVQKRHTCLRRLHELQVAYGERIPAFRAASTFEDLRHVFFAHDAAACHTLGCMCQAWRDGPCNSNTELAKVLSCFLGNPLVLDTLLPFVGITARYPQEEALVQSYVAALKNTTAVEAASWGPLAATASWRCTDGLYVVHHASRVHVLRRLLNEAQLYGLPLFLRSIRAMAGSHVESGFPSSAAVGGWHRAAALKRVQSLYADQFFLTPDCLDPDLFSQPDPMQAQLVQEELVTLQRTYCAFCLVVGEADEVLTFVHQHMRFLGSTWQQRMKKEEEMSPALASGVTDVTATELCIGETDRIGTGSARAPLRAPTRCDAPTDPLRHYVIRTVDAARRHQRSKTASSPTAASSPAFSHVQWIERGGANRWSPDANYYGLAYMVVLETEEEWATEGNGVLVTEGLLPETAIARVPAYCVNAMLQLCRT</sequence>
<feature type="compositionally biased region" description="Basic residues" evidence="1">
    <location>
        <begin position="1"/>
        <end position="10"/>
    </location>
</feature>
<comment type="caution">
    <text evidence="2">The sequence shown here is derived from an EMBL/GenBank/DDBJ whole genome shotgun (WGS) entry which is preliminary data.</text>
</comment>
<dbReference type="Proteomes" id="UP000674318">
    <property type="component" value="Unassembled WGS sequence"/>
</dbReference>
<dbReference type="GeneID" id="94286642"/>
<gene>
    <name evidence="2" type="ORF">JKF63_00514</name>
</gene>